<dbReference type="EMBL" id="GGEC01031649">
    <property type="protein sequence ID" value="MBX12133.1"/>
    <property type="molecule type" value="Transcribed_RNA"/>
</dbReference>
<proteinExistence type="predicted"/>
<name>A0A2P2L2C5_RHIMU</name>
<organism evidence="1">
    <name type="scientific">Rhizophora mucronata</name>
    <name type="common">Asiatic mangrove</name>
    <dbReference type="NCBI Taxonomy" id="61149"/>
    <lineage>
        <taxon>Eukaryota</taxon>
        <taxon>Viridiplantae</taxon>
        <taxon>Streptophyta</taxon>
        <taxon>Embryophyta</taxon>
        <taxon>Tracheophyta</taxon>
        <taxon>Spermatophyta</taxon>
        <taxon>Magnoliopsida</taxon>
        <taxon>eudicotyledons</taxon>
        <taxon>Gunneridae</taxon>
        <taxon>Pentapetalae</taxon>
        <taxon>rosids</taxon>
        <taxon>fabids</taxon>
        <taxon>Malpighiales</taxon>
        <taxon>Rhizophoraceae</taxon>
        <taxon>Rhizophora</taxon>
    </lineage>
</organism>
<reference evidence="1" key="1">
    <citation type="submission" date="2018-02" db="EMBL/GenBank/DDBJ databases">
        <title>Rhizophora mucronata_Transcriptome.</title>
        <authorList>
            <person name="Meera S.P."/>
            <person name="Sreeshan A."/>
            <person name="Augustine A."/>
        </authorList>
    </citation>
    <scope>NUCLEOTIDE SEQUENCE</scope>
    <source>
        <tissue evidence="1">Leaf</tissue>
    </source>
</reference>
<dbReference type="EMBL" id="GGEC01031647">
    <property type="protein sequence ID" value="MBX12131.1"/>
    <property type="molecule type" value="Transcribed_RNA"/>
</dbReference>
<accession>A0A2P2L2C5</accession>
<dbReference type="AlphaFoldDB" id="A0A2P2L2C5"/>
<protein>
    <submittedName>
        <fullName evidence="1">ADP-ribosylation factor-related protein 1 isoform X1</fullName>
    </submittedName>
</protein>
<evidence type="ECO:0000313" key="1">
    <source>
        <dbReference type="EMBL" id="MBX12131.1"/>
    </source>
</evidence>
<sequence>MQFLNLRTLKGKQNQLRI</sequence>